<name>A0A4R8FRP3_9RHOB</name>
<comment type="caution">
    <text evidence="1">The sequence shown here is derived from an EMBL/GenBank/DDBJ whole genome shotgun (WGS) entry which is preliminary data.</text>
</comment>
<dbReference type="Proteomes" id="UP000295484">
    <property type="component" value="Unassembled WGS sequence"/>
</dbReference>
<dbReference type="RefSeq" id="WP_134077797.1">
    <property type="nucleotide sequence ID" value="NZ_SOEB01000009.1"/>
</dbReference>
<reference evidence="1 2" key="1">
    <citation type="submission" date="2019-03" db="EMBL/GenBank/DDBJ databases">
        <title>Genomic Encyclopedia of Type Strains, Phase IV (KMG-IV): sequencing the most valuable type-strain genomes for metagenomic binning, comparative biology and taxonomic classification.</title>
        <authorList>
            <person name="Goeker M."/>
        </authorList>
    </citation>
    <scope>NUCLEOTIDE SEQUENCE [LARGE SCALE GENOMIC DNA]</scope>
    <source>
        <strain evidence="1 2">JA181</strain>
    </source>
</reference>
<accession>A0A4R8FRP3</accession>
<gene>
    <name evidence="1" type="ORF">EV657_10957</name>
</gene>
<sequence length="65" mass="6777">MPGPAMHRMIADRLKAAIQSGRGLGEGPGPDEFQKLQALLADPKNLPCLFSAATGRTRSSSTPGT</sequence>
<evidence type="ECO:0000313" key="1">
    <source>
        <dbReference type="EMBL" id="TDX29236.1"/>
    </source>
</evidence>
<protein>
    <submittedName>
        <fullName evidence="1">Uncharacterized protein</fullName>
    </submittedName>
</protein>
<dbReference type="EMBL" id="SOEB01000009">
    <property type="protein sequence ID" value="TDX29236.1"/>
    <property type="molecule type" value="Genomic_DNA"/>
</dbReference>
<dbReference type="AlphaFoldDB" id="A0A4R8FRP3"/>
<evidence type="ECO:0000313" key="2">
    <source>
        <dbReference type="Proteomes" id="UP000295484"/>
    </source>
</evidence>
<proteinExistence type="predicted"/>
<organism evidence="1 2">
    <name type="scientific">Rhodovulum visakhapatnamense</name>
    <dbReference type="NCBI Taxonomy" id="364297"/>
    <lineage>
        <taxon>Bacteria</taxon>
        <taxon>Pseudomonadati</taxon>
        <taxon>Pseudomonadota</taxon>
        <taxon>Alphaproteobacteria</taxon>
        <taxon>Rhodobacterales</taxon>
        <taxon>Paracoccaceae</taxon>
        <taxon>Rhodovulum</taxon>
    </lineage>
</organism>